<dbReference type="GO" id="GO:0061630">
    <property type="term" value="F:ubiquitin protein ligase activity"/>
    <property type="evidence" value="ECO:0007669"/>
    <property type="project" value="TreeGrafter"/>
</dbReference>
<dbReference type="GO" id="GO:0031624">
    <property type="term" value="F:ubiquitin conjugating enzyme binding"/>
    <property type="evidence" value="ECO:0007669"/>
    <property type="project" value="TreeGrafter"/>
</dbReference>
<gene>
    <name evidence="2" type="ORF">BJ875DRAFT_389567</name>
</gene>
<dbReference type="GO" id="GO:0005829">
    <property type="term" value="C:cytosol"/>
    <property type="evidence" value="ECO:0007669"/>
    <property type="project" value="TreeGrafter"/>
</dbReference>
<dbReference type="GO" id="GO:0006513">
    <property type="term" value="P:protein monoubiquitination"/>
    <property type="evidence" value="ECO:0007669"/>
    <property type="project" value="TreeGrafter"/>
</dbReference>
<dbReference type="InterPro" id="IPR019193">
    <property type="entry name" value="UBQ-conj_enz_E2-bd_prot"/>
</dbReference>
<dbReference type="GO" id="GO:0030332">
    <property type="term" value="F:cyclin binding"/>
    <property type="evidence" value="ECO:0007669"/>
    <property type="project" value="TreeGrafter"/>
</dbReference>
<dbReference type="GO" id="GO:0000151">
    <property type="term" value="C:ubiquitin ligase complex"/>
    <property type="evidence" value="ECO:0007669"/>
    <property type="project" value="TreeGrafter"/>
</dbReference>
<proteinExistence type="predicted"/>
<evidence type="ECO:0000313" key="3">
    <source>
        <dbReference type="Proteomes" id="UP000824998"/>
    </source>
</evidence>
<reference evidence="2" key="1">
    <citation type="journal article" date="2021" name="IMA Fungus">
        <title>Genomic characterization of three marine fungi, including Emericellopsis atlantica sp. nov. with signatures of a generalist lifestyle and marine biomass degradation.</title>
        <authorList>
            <person name="Hagestad O.C."/>
            <person name="Hou L."/>
            <person name="Andersen J.H."/>
            <person name="Hansen E.H."/>
            <person name="Altermark B."/>
            <person name="Li C."/>
            <person name="Kuhnert E."/>
            <person name="Cox R.J."/>
            <person name="Crous P.W."/>
            <person name="Spatafora J.W."/>
            <person name="Lail K."/>
            <person name="Amirebrahimi M."/>
            <person name="Lipzen A."/>
            <person name="Pangilinan J."/>
            <person name="Andreopoulos W."/>
            <person name="Hayes R.D."/>
            <person name="Ng V."/>
            <person name="Grigoriev I.V."/>
            <person name="Jackson S.A."/>
            <person name="Sutton T.D.S."/>
            <person name="Dobson A.D.W."/>
            <person name="Rama T."/>
        </authorList>
    </citation>
    <scope>NUCLEOTIDE SEQUENCE</scope>
    <source>
        <strain evidence="2">TRa018bII</strain>
    </source>
</reference>
<accession>A0A9P8C0P3</accession>
<dbReference type="EMBL" id="MU251963">
    <property type="protein sequence ID" value="KAG9228361.1"/>
    <property type="molecule type" value="Genomic_DNA"/>
</dbReference>
<evidence type="ECO:0000256" key="1">
    <source>
        <dbReference type="SAM" id="MobiDB-lite"/>
    </source>
</evidence>
<dbReference type="OrthoDB" id="66510at2759"/>
<dbReference type="PANTHER" id="PTHR31531">
    <property type="entry name" value="E3 UBIQUITIN-PROTEIN LIGASE E3D FAMILY MEMBER"/>
    <property type="match status" value="1"/>
</dbReference>
<dbReference type="PANTHER" id="PTHR31531:SF2">
    <property type="entry name" value="E3 UBIQUITIN-PROTEIN LIGASE E3D"/>
    <property type="match status" value="1"/>
</dbReference>
<keyword evidence="3" id="KW-1185">Reference proteome</keyword>
<organism evidence="2 3">
    <name type="scientific">Amylocarpus encephaloides</name>
    <dbReference type="NCBI Taxonomy" id="45428"/>
    <lineage>
        <taxon>Eukaryota</taxon>
        <taxon>Fungi</taxon>
        <taxon>Dikarya</taxon>
        <taxon>Ascomycota</taxon>
        <taxon>Pezizomycotina</taxon>
        <taxon>Leotiomycetes</taxon>
        <taxon>Helotiales</taxon>
        <taxon>Helotiales incertae sedis</taxon>
        <taxon>Amylocarpus</taxon>
    </lineage>
</organism>
<comment type="caution">
    <text evidence="2">The sequence shown here is derived from an EMBL/GenBank/DDBJ whole genome shotgun (WGS) entry which is preliminary data.</text>
</comment>
<protein>
    <submittedName>
        <fullName evidence="2">Ubiquitin-conjugating enzyme E2-binding protein</fullName>
    </submittedName>
</protein>
<feature type="region of interest" description="Disordered" evidence="1">
    <location>
        <begin position="151"/>
        <end position="184"/>
    </location>
</feature>
<dbReference type="GO" id="GO:0043161">
    <property type="term" value="P:proteasome-mediated ubiquitin-dependent protein catabolic process"/>
    <property type="evidence" value="ECO:0007669"/>
    <property type="project" value="TreeGrafter"/>
</dbReference>
<dbReference type="Pfam" id="PF09814">
    <property type="entry name" value="HECT_2"/>
    <property type="match status" value="1"/>
</dbReference>
<dbReference type="GO" id="GO:0005634">
    <property type="term" value="C:nucleus"/>
    <property type="evidence" value="ECO:0007669"/>
    <property type="project" value="TreeGrafter"/>
</dbReference>
<dbReference type="GO" id="GO:0000209">
    <property type="term" value="P:protein polyubiquitination"/>
    <property type="evidence" value="ECO:0007669"/>
    <property type="project" value="TreeGrafter"/>
</dbReference>
<feature type="compositionally biased region" description="Basic and acidic residues" evidence="1">
    <location>
        <begin position="151"/>
        <end position="164"/>
    </location>
</feature>
<dbReference type="GO" id="GO:0051865">
    <property type="term" value="P:protein autoubiquitination"/>
    <property type="evidence" value="ECO:0007669"/>
    <property type="project" value="TreeGrafter"/>
</dbReference>
<sequence length="408" mass="45686">MSKSRTWIYSELLPNIRQISVIATLNTPSDGTTKTLFSADGSKFSIFHDGVRSEATLPGDVSIDAQLQKPAIGVKELSWRLPLRSAPSAREKEQLQSIETPWSAKDLDENSEFACRNCQTVIIGKGTIESWKDLPSANWAEMMEFWHCHKPDVPDHEHGGHDVDGSSGQDTSHNEDPNAKRGYGANTKFIARPGVAFVDATTFLISSTDCPGVEVRNGFHSQSLFLIFCRGCQQYIGQVDGQAEGFRLYKWRLSSTNSMNPISVPTSLSPPPLSYFVAAQFMQVLHSQCTSRVLLSPIEWKRSRSSAELFVSIWIFSPGLRHSSSKLAIEGRPLPTGRLAMKIFWNPITEEDAVRLQDRQDTEELSLPLETLRELETSLRDSAAILPLSARKFQGWNVGLLERYEDRR</sequence>
<dbReference type="Proteomes" id="UP000824998">
    <property type="component" value="Unassembled WGS sequence"/>
</dbReference>
<dbReference type="AlphaFoldDB" id="A0A9P8C0P3"/>
<name>A0A9P8C0P3_9HELO</name>
<evidence type="ECO:0000313" key="2">
    <source>
        <dbReference type="EMBL" id="KAG9228361.1"/>
    </source>
</evidence>